<feature type="domain" description="N-acyl amino acid synthase FeeM catalytic core" evidence="1">
    <location>
        <begin position="62"/>
        <end position="210"/>
    </location>
</feature>
<dbReference type="RefSeq" id="WP_283442238.1">
    <property type="nucleotide sequence ID" value="NZ_FXUL01000006.1"/>
</dbReference>
<organism evidence="2 3">
    <name type="scientific">Noviherbaspirillum suwonense</name>
    <dbReference type="NCBI Taxonomy" id="1224511"/>
    <lineage>
        <taxon>Bacteria</taxon>
        <taxon>Pseudomonadati</taxon>
        <taxon>Pseudomonadota</taxon>
        <taxon>Betaproteobacteria</taxon>
        <taxon>Burkholderiales</taxon>
        <taxon>Oxalobacteraceae</taxon>
        <taxon>Noviherbaspirillum</taxon>
    </lineage>
</organism>
<protein>
    <recommendedName>
        <fullName evidence="1">N-acyl amino acid synthase FeeM catalytic core domain-containing protein</fullName>
    </recommendedName>
</protein>
<dbReference type="InterPro" id="IPR016181">
    <property type="entry name" value="Acyl_CoA_acyltransferase"/>
</dbReference>
<proteinExistence type="predicted"/>
<reference evidence="2 3" key="1">
    <citation type="submission" date="2017-05" db="EMBL/GenBank/DDBJ databases">
        <authorList>
            <person name="Varghese N."/>
            <person name="Submissions S."/>
        </authorList>
    </citation>
    <scope>NUCLEOTIDE SEQUENCE [LARGE SCALE GENOMIC DNA]</scope>
    <source>
        <strain evidence="2 3">DSM 26001</strain>
    </source>
</reference>
<keyword evidence="3" id="KW-1185">Reference proteome</keyword>
<dbReference type="SUPFAM" id="SSF55729">
    <property type="entry name" value="Acyl-CoA N-acyltransferases (Nat)"/>
    <property type="match status" value="1"/>
</dbReference>
<accession>A0ABY1Q853</accession>
<name>A0ABY1Q853_9BURK</name>
<dbReference type="InterPro" id="IPR054597">
    <property type="entry name" value="FeeM_cat"/>
</dbReference>
<dbReference type="Proteomes" id="UP001158049">
    <property type="component" value="Unassembled WGS sequence"/>
</dbReference>
<evidence type="ECO:0000313" key="3">
    <source>
        <dbReference type="Proteomes" id="UP001158049"/>
    </source>
</evidence>
<evidence type="ECO:0000259" key="1">
    <source>
        <dbReference type="Pfam" id="PF21926"/>
    </source>
</evidence>
<gene>
    <name evidence="2" type="ORF">SAMN06295970_106133</name>
</gene>
<evidence type="ECO:0000313" key="2">
    <source>
        <dbReference type="EMBL" id="SMP59724.1"/>
    </source>
</evidence>
<sequence length="255" mass="28380">MSGEIGPNNALDAPNDFGLIADGHAVGHDPGTLDTADDFLITEQKNFGIRLADTERGRNSSSMLINKMYAWRGYGSGHQVKASPARITLTASDKQQNVIGTVTLGMDSEEGLLADEIFRDKIDVRRQAGGRVCELTKLAFDPDIRSKFALASLFHIVFIYGRRMHGCTDVFIEVNPRHRRFYETMLGFKRVCETRTNTRVNAPAVLLWVDIGYVEEQISKYGGTSDNPDTTRSLYPYFFSPREEAGIHGRLVSLG</sequence>
<dbReference type="EMBL" id="FXUL01000006">
    <property type="protein sequence ID" value="SMP59724.1"/>
    <property type="molecule type" value="Genomic_DNA"/>
</dbReference>
<comment type="caution">
    <text evidence="2">The sequence shown here is derived from an EMBL/GenBank/DDBJ whole genome shotgun (WGS) entry which is preliminary data.</text>
</comment>
<dbReference type="Gene3D" id="3.40.630.30">
    <property type="match status" value="1"/>
</dbReference>
<dbReference type="Pfam" id="PF21926">
    <property type="entry name" value="FeeM"/>
    <property type="match status" value="1"/>
</dbReference>